<dbReference type="AlphaFoldDB" id="A0A447IFY8"/>
<proteinExistence type="predicted"/>
<dbReference type="GO" id="GO:0018834">
    <property type="term" value="F:dichloromethane dehalogenase activity"/>
    <property type="evidence" value="ECO:0007669"/>
    <property type="project" value="UniProtKB-EC"/>
</dbReference>
<accession>A0A447IFY8</accession>
<dbReference type="PROSITE" id="PS50404">
    <property type="entry name" value="GST_NTER"/>
    <property type="match status" value="1"/>
</dbReference>
<evidence type="ECO:0000259" key="1">
    <source>
        <dbReference type="PROSITE" id="PS50404"/>
    </source>
</evidence>
<protein>
    <submittedName>
        <fullName evidence="3">Dichloromethane dehalogenase</fullName>
        <ecNumber evidence="3">4.5.1.3</ecNumber>
    </submittedName>
</protein>
<dbReference type="InterPro" id="IPR040079">
    <property type="entry name" value="Glutathione_S-Trfase"/>
</dbReference>
<evidence type="ECO:0000313" key="3">
    <source>
        <dbReference type="EMBL" id="VDS06391.1"/>
    </source>
</evidence>
<feature type="domain" description="GST N-terminal" evidence="1">
    <location>
        <begin position="1"/>
        <end position="82"/>
    </location>
</feature>
<name>A0A447IFY8_9HYPH</name>
<organism evidence="3 4">
    <name type="scientific">Devosia equisanguinis</name>
    <dbReference type="NCBI Taxonomy" id="2490941"/>
    <lineage>
        <taxon>Bacteria</taxon>
        <taxon>Pseudomonadati</taxon>
        <taxon>Pseudomonadota</taxon>
        <taxon>Alphaproteobacteria</taxon>
        <taxon>Hyphomicrobiales</taxon>
        <taxon>Devosiaceae</taxon>
        <taxon>Devosia</taxon>
    </lineage>
</organism>
<dbReference type="InterPro" id="IPR036249">
    <property type="entry name" value="Thioredoxin-like_sf"/>
</dbReference>
<dbReference type="CDD" id="cd00570">
    <property type="entry name" value="GST_N_family"/>
    <property type="match status" value="1"/>
</dbReference>
<dbReference type="SUPFAM" id="SSF47616">
    <property type="entry name" value="GST C-terminal domain-like"/>
    <property type="match status" value="1"/>
</dbReference>
<dbReference type="Gene3D" id="1.20.1050.10">
    <property type="match status" value="1"/>
</dbReference>
<evidence type="ECO:0000313" key="4">
    <source>
        <dbReference type="Proteomes" id="UP000268844"/>
    </source>
</evidence>
<dbReference type="Pfam" id="PF13409">
    <property type="entry name" value="GST_N_2"/>
    <property type="match status" value="1"/>
</dbReference>
<dbReference type="PROSITE" id="PS50405">
    <property type="entry name" value="GST_CTER"/>
    <property type="match status" value="1"/>
</dbReference>
<dbReference type="SFLD" id="SFLDS00019">
    <property type="entry name" value="Glutathione_Transferase_(cytos"/>
    <property type="match status" value="1"/>
</dbReference>
<dbReference type="PANTHER" id="PTHR44051:SF8">
    <property type="entry name" value="GLUTATHIONE S-TRANSFERASE GSTA"/>
    <property type="match status" value="1"/>
</dbReference>
<dbReference type="SFLD" id="SFLDG00358">
    <property type="entry name" value="Main_(cytGST)"/>
    <property type="match status" value="1"/>
</dbReference>
<dbReference type="PANTHER" id="PTHR44051">
    <property type="entry name" value="GLUTATHIONE S-TRANSFERASE-RELATED"/>
    <property type="match status" value="1"/>
</dbReference>
<dbReference type="Proteomes" id="UP000268844">
    <property type="component" value="Unassembled WGS sequence"/>
</dbReference>
<dbReference type="EC" id="4.5.1.3" evidence="3"/>
<reference evidence="3 4" key="1">
    <citation type="submission" date="2018-12" db="EMBL/GenBank/DDBJ databases">
        <authorList>
            <person name="Criscuolo A."/>
        </authorList>
    </citation>
    <scope>NUCLEOTIDE SEQUENCE [LARGE SCALE GENOMIC DNA]</scope>
    <source>
        <strain evidence="3">ACIP1116281</strain>
    </source>
</reference>
<keyword evidence="4" id="KW-1185">Reference proteome</keyword>
<feature type="domain" description="GST C-terminal" evidence="2">
    <location>
        <begin position="87"/>
        <end position="211"/>
    </location>
</feature>
<evidence type="ECO:0000259" key="2">
    <source>
        <dbReference type="PROSITE" id="PS50405"/>
    </source>
</evidence>
<dbReference type="InterPro" id="IPR010987">
    <property type="entry name" value="Glutathione-S-Trfase_C-like"/>
</dbReference>
<dbReference type="Pfam" id="PF13410">
    <property type="entry name" value="GST_C_2"/>
    <property type="match status" value="1"/>
</dbReference>
<dbReference type="RefSeq" id="WP_164550471.1">
    <property type="nucleotide sequence ID" value="NZ_JBHTMH010000003.1"/>
</dbReference>
<dbReference type="InterPro" id="IPR004045">
    <property type="entry name" value="Glutathione_S-Trfase_N"/>
</dbReference>
<dbReference type="InterPro" id="IPR036282">
    <property type="entry name" value="Glutathione-S-Trfase_C_sf"/>
</dbReference>
<dbReference type="EMBL" id="UZWD01000044">
    <property type="protein sequence ID" value="VDS06391.1"/>
    <property type="molecule type" value="Genomic_DNA"/>
</dbReference>
<dbReference type="CDD" id="cd00299">
    <property type="entry name" value="GST_C_family"/>
    <property type="match status" value="1"/>
</dbReference>
<dbReference type="Gene3D" id="3.40.30.10">
    <property type="entry name" value="Glutaredoxin"/>
    <property type="match status" value="1"/>
</dbReference>
<sequence>MTITFFHMQPGPFAERCLMALRLKGIGFEEVILDPTLGQNRTPEFLSLNPRGTLPVLQDGSVVVRESQAIMFYLDKAYSEPPLFGTTPKEAGAIMQAIWDQTSYIEPLLKSIIGPLVFGKGDLSAVDAVEQKLVTELEALDRVLALTGWIVGNAISAADLSLYPLLFAVRASLREPAARNRCQAVLTALDQLPNLRSWLQAIAKIDGAAIE</sequence>
<gene>
    <name evidence="3" type="primary">dcmA_2</name>
    <name evidence="3" type="ORF">DEVEQU_03555</name>
</gene>
<dbReference type="SUPFAM" id="SSF52833">
    <property type="entry name" value="Thioredoxin-like"/>
    <property type="match status" value="1"/>
</dbReference>
<keyword evidence="3" id="KW-0456">Lyase</keyword>